<proteinExistence type="predicted"/>
<reference evidence="8 9" key="1">
    <citation type="submission" date="2018-09" db="EMBL/GenBank/DDBJ databases">
        <title>Identification of marine bacteria producing industrial enzymes.</title>
        <authorList>
            <person name="Cheng T.H."/>
            <person name="Saidin J."/>
            <person name="Muhd D.D."/>
            <person name="Isa M.N.M."/>
            <person name="Bakar M.F.A."/>
            <person name="Ismail N."/>
        </authorList>
    </citation>
    <scope>NUCLEOTIDE SEQUENCE [LARGE SCALE GENOMIC DNA]</scope>
    <source>
        <strain evidence="8 9">MNAD 1.6</strain>
    </source>
</reference>
<dbReference type="SFLD" id="SFLDS00029">
    <property type="entry name" value="Radical_SAM"/>
    <property type="match status" value="1"/>
</dbReference>
<evidence type="ECO:0000256" key="4">
    <source>
        <dbReference type="ARBA" id="ARBA00023004"/>
    </source>
</evidence>
<dbReference type="EMBL" id="QYSE01000007">
    <property type="protein sequence ID" value="RJF32543.1"/>
    <property type="molecule type" value="Genomic_DNA"/>
</dbReference>
<dbReference type="InterPro" id="IPR007197">
    <property type="entry name" value="rSAM"/>
</dbReference>
<evidence type="ECO:0000313" key="8">
    <source>
        <dbReference type="EMBL" id="RJF32543.1"/>
    </source>
</evidence>
<keyword evidence="3" id="KW-0479">Metal-binding</keyword>
<dbReference type="RefSeq" id="WP_119854045.1">
    <property type="nucleotide sequence ID" value="NZ_QYSE01000007.1"/>
</dbReference>
<dbReference type="GO" id="GO:0051536">
    <property type="term" value="F:iron-sulfur cluster binding"/>
    <property type="evidence" value="ECO:0007669"/>
    <property type="project" value="UniProtKB-KW"/>
</dbReference>
<gene>
    <name evidence="8" type="ORF">D4741_19170</name>
</gene>
<dbReference type="Proteomes" id="UP000265938">
    <property type="component" value="Unassembled WGS sequence"/>
</dbReference>
<evidence type="ECO:0000256" key="2">
    <source>
        <dbReference type="ARBA" id="ARBA00022691"/>
    </source>
</evidence>
<dbReference type="CDD" id="cd21109">
    <property type="entry name" value="SPASM"/>
    <property type="match status" value="1"/>
</dbReference>
<evidence type="ECO:0000256" key="5">
    <source>
        <dbReference type="ARBA" id="ARBA00023014"/>
    </source>
</evidence>
<dbReference type="GO" id="GO:0046872">
    <property type="term" value="F:metal ion binding"/>
    <property type="evidence" value="ECO:0007669"/>
    <property type="project" value="UniProtKB-KW"/>
</dbReference>
<dbReference type="PANTHER" id="PTHR11228">
    <property type="entry name" value="RADICAL SAM DOMAIN PROTEIN"/>
    <property type="match status" value="1"/>
</dbReference>
<keyword evidence="4" id="KW-0408">Iron</keyword>
<dbReference type="InterPro" id="IPR050377">
    <property type="entry name" value="Radical_SAM_PqqE_MftC-like"/>
</dbReference>
<dbReference type="GO" id="GO:0003824">
    <property type="term" value="F:catalytic activity"/>
    <property type="evidence" value="ECO:0007669"/>
    <property type="project" value="InterPro"/>
</dbReference>
<keyword evidence="2" id="KW-0949">S-adenosyl-L-methionine</keyword>
<dbReference type="Pfam" id="PF04055">
    <property type="entry name" value="Radical_SAM"/>
    <property type="match status" value="1"/>
</dbReference>
<comment type="cofactor">
    <cofactor evidence="1">
        <name>[4Fe-4S] cluster</name>
        <dbReference type="ChEBI" id="CHEBI:49883"/>
    </cofactor>
</comment>
<dbReference type="SUPFAM" id="SSF102114">
    <property type="entry name" value="Radical SAM enzymes"/>
    <property type="match status" value="1"/>
</dbReference>
<evidence type="ECO:0000256" key="1">
    <source>
        <dbReference type="ARBA" id="ARBA00001966"/>
    </source>
</evidence>
<keyword evidence="5" id="KW-0411">Iron-sulfur</keyword>
<protein>
    <submittedName>
        <fullName evidence="8">Radical SAM protein</fullName>
    </submittedName>
</protein>
<dbReference type="AlphaFoldDB" id="A0A3A3EE95"/>
<organism evidence="8 9">
    <name type="scientific">Pseudoalteromonas gelatinilytica</name>
    <dbReference type="NCBI Taxonomy" id="1703256"/>
    <lineage>
        <taxon>Bacteria</taxon>
        <taxon>Pseudomonadati</taxon>
        <taxon>Pseudomonadota</taxon>
        <taxon>Gammaproteobacteria</taxon>
        <taxon>Alteromonadales</taxon>
        <taxon>Pseudoalteromonadaceae</taxon>
        <taxon>Pseudoalteromonas</taxon>
    </lineage>
</organism>
<name>A0A3A3EE95_9GAMM</name>
<comment type="caution">
    <text evidence="8">The sequence shown here is derived from an EMBL/GenBank/DDBJ whole genome shotgun (WGS) entry which is preliminary data.</text>
</comment>
<feature type="domain" description="Radical SAM core" evidence="6">
    <location>
        <begin position="15"/>
        <end position="122"/>
    </location>
</feature>
<feature type="domain" description="4Fe4S-binding SPASM" evidence="7">
    <location>
        <begin position="212"/>
        <end position="260"/>
    </location>
</feature>
<dbReference type="PANTHER" id="PTHR11228:SF34">
    <property type="entry name" value="TUNGSTEN-CONTAINING ALDEHYDE FERREDOXIN OXIDOREDUCTASE COFACTOR MODIFYING PROTEIN"/>
    <property type="match status" value="1"/>
</dbReference>
<dbReference type="InterPro" id="IPR058240">
    <property type="entry name" value="rSAM_sf"/>
</dbReference>
<dbReference type="InterPro" id="IPR013785">
    <property type="entry name" value="Aldolase_TIM"/>
</dbReference>
<dbReference type="Pfam" id="PF13186">
    <property type="entry name" value="SPASM"/>
    <property type="match status" value="1"/>
</dbReference>
<evidence type="ECO:0000259" key="6">
    <source>
        <dbReference type="Pfam" id="PF04055"/>
    </source>
</evidence>
<evidence type="ECO:0000313" key="9">
    <source>
        <dbReference type="Proteomes" id="UP000265938"/>
    </source>
</evidence>
<dbReference type="Gene3D" id="3.20.20.70">
    <property type="entry name" value="Aldolase class I"/>
    <property type="match status" value="1"/>
</dbReference>
<evidence type="ECO:0000256" key="3">
    <source>
        <dbReference type="ARBA" id="ARBA00022723"/>
    </source>
</evidence>
<accession>A0A3A3EE95</accession>
<evidence type="ECO:0000259" key="7">
    <source>
        <dbReference type="Pfam" id="PF13186"/>
    </source>
</evidence>
<dbReference type="InterPro" id="IPR023885">
    <property type="entry name" value="4Fe4S-binding_SPASM_dom"/>
</dbReference>
<sequence length="342" mass="38936">MKFKFKYSADTLTILPTYKCTAACNECCFESNPNLKTRLSYSDIVNTIKQAKIAFRSLKLVVFSGGECFTLKDDLYDAIKFANREGLKTRCVTNGYWGKSFENALKVAKKIKQSGLNEINFSTGLDHQEYVPESSIINVAKACTKQGIYSLIMVEKDTNHSNCYKNLINNKDIKTLINKKLLQVQCNTWMPFRKNYSDRGIQTNERLLETGCRQIFSNVVITPHGRVSACCGLTFEHIPELKIGSIFEEKGLENAYNSQFDDFLKIWIKVDGPYKIIKKLMGDRYIEENLGSISHVCQACVFLHKKKEIVEKLKADYKSHLPTILLKAKSEIEANKISIKGI</sequence>